<reference evidence="3" key="1">
    <citation type="submission" date="2016-04" db="EMBL/GenBank/DDBJ databases">
        <authorList>
            <person name="Evans L.H."/>
            <person name="Alamgir A."/>
            <person name="Owens N."/>
            <person name="Weber N.D."/>
            <person name="Virtaneva K."/>
            <person name="Barbian K."/>
            <person name="Babar A."/>
            <person name="Rosenke K."/>
        </authorList>
    </citation>
    <scope>NUCLEOTIDE SEQUENCE</scope>
    <source>
        <strain evidence="3">86-1</strain>
    </source>
</reference>
<evidence type="ECO:0000313" key="3">
    <source>
        <dbReference type="EMBL" id="SBV96182.1"/>
    </source>
</evidence>
<dbReference type="SUPFAM" id="SSF56925">
    <property type="entry name" value="OMPA-like"/>
    <property type="match status" value="1"/>
</dbReference>
<evidence type="ECO:0000256" key="1">
    <source>
        <dbReference type="ARBA" id="ARBA00022729"/>
    </source>
</evidence>
<dbReference type="Pfam" id="PF13505">
    <property type="entry name" value="OMP_b-brl"/>
    <property type="match status" value="1"/>
</dbReference>
<sequence length="202" mass="22177">MKTKYFLPLGLLLLLFITSINPSSAQIIRYGLKGGIDVADHKVNSSILNVKNRVGFQVGGTLELNVPLTGFGVETGLAYGNKGYNVDNNEKQGDISNLSYLTVPISLKKRFSIFGIAGIYFSAGVYGNLKVGGGELKIEDQTYDQKGFQTGFIAGAGVSLLSHLDLGMNYRYKFTDTYDQEAAKDFKKVDRQTWTVSLAYLF</sequence>
<keyword evidence="1" id="KW-0732">Signal</keyword>
<evidence type="ECO:0000259" key="2">
    <source>
        <dbReference type="Pfam" id="PF13505"/>
    </source>
</evidence>
<dbReference type="InterPro" id="IPR011250">
    <property type="entry name" value="OMP/PagP_B-barrel"/>
</dbReference>
<protein>
    <recommendedName>
        <fullName evidence="2">Outer membrane protein beta-barrel domain-containing protein</fullName>
    </recommendedName>
</protein>
<dbReference type="AlphaFoldDB" id="A0A212J9S3"/>
<accession>A0A212J9S3</accession>
<dbReference type="RefSeq" id="WP_296939677.1">
    <property type="nucleotide sequence ID" value="NZ_LT599032.1"/>
</dbReference>
<feature type="domain" description="Outer membrane protein beta-barrel" evidence="2">
    <location>
        <begin position="11"/>
        <end position="202"/>
    </location>
</feature>
<dbReference type="InterPro" id="IPR027385">
    <property type="entry name" value="Beta-barrel_OMP"/>
</dbReference>
<dbReference type="EMBL" id="FLUM01000001">
    <property type="protein sequence ID" value="SBV96182.1"/>
    <property type="molecule type" value="Genomic_DNA"/>
</dbReference>
<proteinExistence type="predicted"/>
<gene>
    <name evidence="3" type="ORF">KL86DYS1_11581</name>
</gene>
<dbReference type="Gene3D" id="2.40.160.20">
    <property type="match status" value="1"/>
</dbReference>
<organism evidence="3">
    <name type="scientific">uncultured Dysgonomonas sp</name>
    <dbReference type="NCBI Taxonomy" id="206096"/>
    <lineage>
        <taxon>Bacteria</taxon>
        <taxon>Pseudomonadati</taxon>
        <taxon>Bacteroidota</taxon>
        <taxon>Bacteroidia</taxon>
        <taxon>Bacteroidales</taxon>
        <taxon>Dysgonomonadaceae</taxon>
        <taxon>Dysgonomonas</taxon>
        <taxon>environmental samples</taxon>
    </lineage>
</organism>
<name>A0A212J9S3_9BACT</name>